<evidence type="ECO:0000256" key="5">
    <source>
        <dbReference type="PIRSR" id="PIRSR000699-1"/>
    </source>
</evidence>
<reference evidence="8 9" key="1">
    <citation type="submission" date="2014-12" db="EMBL/GenBank/DDBJ databases">
        <title>Draft genome sequences of 10 type strains of Lactococcus.</title>
        <authorList>
            <person name="Sun Z."/>
            <person name="Zhong Z."/>
            <person name="Liu W."/>
            <person name="Zhang W."/>
            <person name="Zhang H."/>
        </authorList>
    </citation>
    <scope>NUCLEOTIDE SEQUENCE [LARGE SCALE GENOMIC DNA]</scope>
    <source>
        <strain evidence="8 9">DSM 20686</strain>
    </source>
</reference>
<protein>
    <submittedName>
        <fullName evidence="8">PTS system cellobiose-specific transporter subunit IIA</fullName>
    </submittedName>
</protein>
<evidence type="ECO:0000256" key="1">
    <source>
        <dbReference type="ARBA" id="ARBA00022448"/>
    </source>
</evidence>
<dbReference type="EMBL" id="JXJX01000001">
    <property type="protein sequence ID" value="PCS08315.1"/>
    <property type="molecule type" value="Genomic_DNA"/>
</dbReference>
<keyword evidence="3" id="KW-0808">Transferase</keyword>
<keyword evidence="6" id="KW-0479">Metal-binding</keyword>
<proteinExistence type="predicted"/>
<dbReference type="CDD" id="cd00215">
    <property type="entry name" value="PTS_IIA_lac"/>
    <property type="match status" value="1"/>
</dbReference>
<dbReference type="AlphaFoldDB" id="A0A2A5S4B4"/>
<dbReference type="Proteomes" id="UP000242246">
    <property type="component" value="Unassembled WGS sequence"/>
</dbReference>
<evidence type="ECO:0000256" key="4">
    <source>
        <dbReference type="ARBA" id="ARBA00022683"/>
    </source>
</evidence>
<gene>
    <name evidence="8" type="ORF">RU87_GL000138</name>
</gene>
<dbReference type="GO" id="GO:0009401">
    <property type="term" value="P:phosphoenolpyruvate-dependent sugar phosphotransferase system"/>
    <property type="evidence" value="ECO:0007669"/>
    <property type="project" value="UniProtKB-KW"/>
</dbReference>
<keyword evidence="9" id="KW-1185">Reference proteome</keyword>
<dbReference type="InterPro" id="IPR003188">
    <property type="entry name" value="PTS_IIA_lac/cel"/>
</dbReference>
<keyword evidence="6" id="KW-0460">Magnesium</keyword>
<evidence type="ECO:0000256" key="3">
    <source>
        <dbReference type="ARBA" id="ARBA00022679"/>
    </source>
</evidence>
<evidence type="ECO:0000256" key="2">
    <source>
        <dbReference type="ARBA" id="ARBA00022597"/>
    </source>
</evidence>
<dbReference type="Gene3D" id="1.20.58.80">
    <property type="entry name" value="Phosphotransferase system, lactose/cellobiose-type IIA subunit"/>
    <property type="match status" value="1"/>
</dbReference>
<dbReference type="GO" id="GO:0046872">
    <property type="term" value="F:metal ion binding"/>
    <property type="evidence" value="ECO:0007669"/>
    <property type="project" value="UniProtKB-KW"/>
</dbReference>
<evidence type="ECO:0000256" key="7">
    <source>
        <dbReference type="PROSITE-ProRule" id="PRU00418"/>
    </source>
</evidence>
<dbReference type="PANTHER" id="PTHR34382">
    <property type="entry name" value="PTS SYSTEM N,N'-DIACETYLCHITOBIOSE-SPECIFIC EIIA COMPONENT"/>
    <property type="match status" value="1"/>
</dbReference>
<comment type="cofactor">
    <cofactor evidence="6">
        <name>Mg(2+)</name>
        <dbReference type="ChEBI" id="CHEBI:18420"/>
    </cofactor>
    <text evidence="6">Binds 1 Mg(2+) ion per trimer.</text>
</comment>
<feature type="active site" description="Tele-phosphohistidine intermediate" evidence="5">
    <location>
        <position position="77"/>
    </location>
</feature>
<dbReference type="PIRSF" id="PIRSF000699">
    <property type="entry name" value="PTS_IILac_III"/>
    <property type="match status" value="1"/>
</dbReference>
<keyword evidence="4" id="KW-0598">Phosphotransferase system</keyword>
<dbReference type="OrthoDB" id="350602at2"/>
<dbReference type="Pfam" id="PF02255">
    <property type="entry name" value="PTS_IIA"/>
    <property type="match status" value="1"/>
</dbReference>
<dbReference type="STRING" id="1348632.GCA_001591745_00084"/>
<feature type="modified residue" description="Phosphohistidine; by HPr" evidence="7">
    <location>
        <position position="77"/>
    </location>
</feature>
<evidence type="ECO:0000313" key="9">
    <source>
        <dbReference type="Proteomes" id="UP000242246"/>
    </source>
</evidence>
<dbReference type="RefSeq" id="WP_068159682.1">
    <property type="nucleotide sequence ID" value="NZ_JXJX01000001.1"/>
</dbReference>
<keyword evidence="1" id="KW-0813">Transport</keyword>
<dbReference type="SUPFAM" id="SSF46973">
    <property type="entry name" value="Enzyme IIa from lactose specific PTS, IIa-lac"/>
    <property type="match status" value="1"/>
</dbReference>
<dbReference type="GO" id="GO:0016740">
    <property type="term" value="F:transferase activity"/>
    <property type="evidence" value="ECO:0007669"/>
    <property type="project" value="UniProtKB-KW"/>
</dbReference>
<name>A0A2A5S4B4_9LACT</name>
<feature type="binding site" evidence="6">
    <location>
        <position position="80"/>
    </location>
    <ligand>
        <name>Mg(2+)</name>
        <dbReference type="ChEBI" id="CHEBI:18420"/>
        <note>ligand shared between all trimeric partners</note>
    </ligand>
</feature>
<evidence type="ECO:0000256" key="6">
    <source>
        <dbReference type="PIRSR" id="PIRSR000699-2"/>
    </source>
</evidence>
<organism evidence="8 9">
    <name type="scientific">Pseudolactococcus plantarum</name>
    <dbReference type="NCBI Taxonomy" id="1365"/>
    <lineage>
        <taxon>Bacteria</taxon>
        <taxon>Bacillati</taxon>
        <taxon>Bacillota</taxon>
        <taxon>Bacilli</taxon>
        <taxon>Lactobacillales</taxon>
        <taxon>Streptococcaceae</taxon>
        <taxon>Pseudolactococcus</taxon>
    </lineage>
</organism>
<dbReference type="PROSITE" id="PS51095">
    <property type="entry name" value="PTS_EIIA_TYPE_3"/>
    <property type="match status" value="1"/>
</dbReference>
<dbReference type="PANTHER" id="PTHR34382:SF7">
    <property type="entry name" value="PTS SYSTEM N,N'-DIACETYLCHITOBIOSE-SPECIFIC EIIA COMPONENT"/>
    <property type="match status" value="1"/>
</dbReference>
<keyword evidence="2" id="KW-0762">Sugar transport</keyword>
<dbReference type="InterPro" id="IPR036542">
    <property type="entry name" value="PTS_IIA_lac/cel_sf"/>
</dbReference>
<evidence type="ECO:0000313" key="8">
    <source>
        <dbReference type="EMBL" id="PCS08315.1"/>
    </source>
</evidence>
<accession>A0A2A5S4B4</accession>
<sequence length="105" mass="11451">MNDEQMAEIMPLIMYGGEAKSSAIEAIQAAKLGDFEKADERLDAANQAIVSAHHGQTNLLTQAASGEAVSVSIYMVHAQDHLMTGIAFVDLAREIIELYKVIKKY</sequence>
<comment type="caution">
    <text evidence="8">The sequence shown here is derived from an EMBL/GenBank/DDBJ whole genome shotgun (WGS) entry which is preliminary data.</text>
</comment>